<dbReference type="PANTHER" id="PTHR46268:SF6">
    <property type="entry name" value="UNIVERSAL STRESS PROTEIN UP12"/>
    <property type="match status" value="1"/>
</dbReference>
<dbReference type="Proteomes" id="UP000236047">
    <property type="component" value="Unassembled WGS sequence"/>
</dbReference>
<organism evidence="3 4">
    <name type="scientific">Streptomyces noursei</name>
    <name type="common">Streptomyces albulus</name>
    <dbReference type="NCBI Taxonomy" id="1971"/>
    <lineage>
        <taxon>Bacteria</taxon>
        <taxon>Bacillati</taxon>
        <taxon>Actinomycetota</taxon>
        <taxon>Actinomycetes</taxon>
        <taxon>Kitasatosporales</taxon>
        <taxon>Streptomycetaceae</taxon>
        <taxon>Streptomyces</taxon>
    </lineage>
</organism>
<dbReference type="Gene3D" id="3.40.50.620">
    <property type="entry name" value="HUPs"/>
    <property type="match status" value="2"/>
</dbReference>
<reference evidence="4" key="1">
    <citation type="submission" date="2015-09" db="EMBL/GenBank/DDBJ databases">
        <authorList>
            <person name="Graham D.E."/>
            <person name="Mahan K.M."/>
            <person name="Klingeman D.M."/>
            <person name="Fida T."/>
            <person name="Giannone R.J."/>
            <person name="Hettich R.L."/>
            <person name="Parry R.J."/>
            <person name="Spain J.C."/>
        </authorList>
    </citation>
    <scope>NUCLEOTIDE SEQUENCE [LARGE SCALE GENOMIC DNA]</scope>
    <source>
        <strain evidence="4">JCM 4701</strain>
    </source>
</reference>
<comment type="caution">
    <text evidence="3">The sequence shown here is derived from an EMBL/GenBank/DDBJ whole genome shotgun (WGS) entry which is preliminary data.</text>
</comment>
<sequence length="294" mass="31323">MEPEIITVGLDGSAEALAAARWAADEAHRRGAVLRLLHAWILLAAQAPDTAPERDQNVYARQVVRDATAAVRARHPDLRIIEDLVGDEPEPVLLRAAAESRLLVLGSRALSTWRSFVLGDVSLSVVARAEGPVVLVRADDGEPQERARPPAATGPRVVAGLGLRGPAERLLAFAFDAAASRGALLQVVHGRPFPVTVYSPWGVDPDAAHEATAEAERELAEALDPWCARFPDVLVQRTVLPDSPARAVVEAAPGAGLLVVGRRHHRRVPAPRIGPVVHAAVHHVTCPVAVVPQD</sequence>
<dbReference type="InterPro" id="IPR006016">
    <property type="entry name" value="UspA"/>
</dbReference>
<evidence type="ECO:0000313" key="4">
    <source>
        <dbReference type="Proteomes" id="UP000236047"/>
    </source>
</evidence>
<name>A0A2N8P8D5_STRNR</name>
<protein>
    <submittedName>
        <fullName evidence="3">Stress-inducible protein</fullName>
    </submittedName>
</protein>
<comment type="similarity">
    <text evidence="1">Belongs to the universal stress protein A family.</text>
</comment>
<dbReference type="Pfam" id="PF00582">
    <property type="entry name" value="Usp"/>
    <property type="match status" value="2"/>
</dbReference>
<dbReference type="SUPFAM" id="SSF52402">
    <property type="entry name" value="Adenine nucleotide alpha hydrolases-like"/>
    <property type="match status" value="2"/>
</dbReference>
<gene>
    <name evidence="3" type="ORF">AOB60_23155</name>
</gene>
<dbReference type="EMBL" id="LJSN01000003">
    <property type="protein sequence ID" value="PNE37270.1"/>
    <property type="molecule type" value="Genomic_DNA"/>
</dbReference>
<dbReference type="PANTHER" id="PTHR46268">
    <property type="entry name" value="STRESS RESPONSE PROTEIN NHAX"/>
    <property type="match status" value="1"/>
</dbReference>
<evidence type="ECO:0000313" key="3">
    <source>
        <dbReference type="EMBL" id="PNE37270.1"/>
    </source>
</evidence>
<dbReference type="RefSeq" id="WP_102925009.1">
    <property type="nucleotide sequence ID" value="NZ_LJSN01000003.1"/>
</dbReference>
<dbReference type="AlphaFoldDB" id="A0A2N8P8D5"/>
<dbReference type="PRINTS" id="PR01438">
    <property type="entry name" value="UNVRSLSTRESS"/>
</dbReference>
<evidence type="ECO:0000256" key="1">
    <source>
        <dbReference type="ARBA" id="ARBA00008791"/>
    </source>
</evidence>
<feature type="domain" description="UspA" evidence="2">
    <location>
        <begin position="5"/>
        <end position="137"/>
    </location>
</feature>
<keyword evidence="4" id="KW-1185">Reference proteome</keyword>
<proteinExistence type="inferred from homology"/>
<dbReference type="InterPro" id="IPR014729">
    <property type="entry name" value="Rossmann-like_a/b/a_fold"/>
</dbReference>
<evidence type="ECO:0000259" key="2">
    <source>
        <dbReference type="Pfam" id="PF00582"/>
    </source>
</evidence>
<dbReference type="InterPro" id="IPR006015">
    <property type="entry name" value="Universal_stress_UspA"/>
</dbReference>
<accession>A0A2N8P8D5</accession>
<feature type="domain" description="UspA" evidence="2">
    <location>
        <begin position="156"/>
        <end position="292"/>
    </location>
</feature>